<keyword evidence="3" id="KW-1185">Reference proteome</keyword>
<comment type="caution">
    <text evidence="2">The sequence shown here is derived from an EMBL/GenBank/DDBJ whole genome shotgun (WGS) entry which is preliminary data.</text>
</comment>
<dbReference type="AlphaFoldDB" id="A0A918DY36"/>
<proteinExistence type="predicted"/>
<dbReference type="RefSeq" id="WP_188862709.1">
    <property type="nucleotide sequence ID" value="NZ_BMLT01000016.1"/>
</dbReference>
<accession>A0A918DY36</accession>
<gene>
    <name evidence="2" type="ORF">GCM10011348_43100</name>
</gene>
<dbReference type="NCBIfam" id="NF033233">
    <property type="entry name" value="twin_helix"/>
    <property type="match status" value="1"/>
</dbReference>
<reference evidence="2 3" key="1">
    <citation type="journal article" date="2014" name="Int. J. Syst. Evol. Microbiol.">
        <title>Complete genome sequence of Corynebacterium casei LMG S-19264T (=DSM 44701T), isolated from a smear-ripened cheese.</title>
        <authorList>
            <consortium name="US DOE Joint Genome Institute (JGI-PGF)"/>
            <person name="Walter F."/>
            <person name="Albersmeier A."/>
            <person name="Kalinowski J."/>
            <person name="Ruckert C."/>
        </authorList>
    </citation>
    <scope>NUCLEOTIDE SEQUENCE [LARGE SCALE GENOMIC DNA]</scope>
    <source>
        <strain evidence="2 3">CGMCC 1.7286</strain>
    </source>
</reference>
<organism evidence="2 3">
    <name type="scientific">Marinobacterium nitratireducens</name>
    <dbReference type="NCBI Taxonomy" id="518897"/>
    <lineage>
        <taxon>Bacteria</taxon>
        <taxon>Pseudomonadati</taxon>
        <taxon>Pseudomonadota</taxon>
        <taxon>Gammaproteobacteria</taxon>
        <taxon>Oceanospirillales</taxon>
        <taxon>Oceanospirillaceae</taxon>
        <taxon>Marinobacterium</taxon>
    </lineage>
</organism>
<evidence type="ECO:0000313" key="3">
    <source>
        <dbReference type="Proteomes" id="UP000599578"/>
    </source>
</evidence>
<keyword evidence="1" id="KW-1133">Transmembrane helix</keyword>
<dbReference type="InterPro" id="IPR021313">
    <property type="entry name" value="DUF2909"/>
</dbReference>
<dbReference type="Proteomes" id="UP000599578">
    <property type="component" value="Unassembled WGS sequence"/>
</dbReference>
<protein>
    <recommendedName>
        <fullName evidence="4">Transmembrane protein</fullName>
    </recommendedName>
</protein>
<feature type="transmembrane region" description="Helical" evidence="1">
    <location>
        <begin position="38"/>
        <end position="57"/>
    </location>
</feature>
<feature type="transmembrane region" description="Helical" evidence="1">
    <location>
        <begin position="6"/>
        <end position="26"/>
    </location>
</feature>
<evidence type="ECO:0008006" key="4">
    <source>
        <dbReference type="Google" id="ProtNLM"/>
    </source>
</evidence>
<dbReference type="Pfam" id="PF11137">
    <property type="entry name" value="DUF2909"/>
    <property type="match status" value="1"/>
</dbReference>
<evidence type="ECO:0000313" key="2">
    <source>
        <dbReference type="EMBL" id="GGO88185.1"/>
    </source>
</evidence>
<sequence>MLKLLIAVIFAAIVISLFSGLYFLLTDRGQSHRTVNSLFFRVAFSILLLLVIVYGFYSGELSMHAPWLGP</sequence>
<keyword evidence="1" id="KW-0812">Transmembrane</keyword>
<evidence type="ECO:0000256" key="1">
    <source>
        <dbReference type="SAM" id="Phobius"/>
    </source>
</evidence>
<dbReference type="EMBL" id="BMLT01000016">
    <property type="protein sequence ID" value="GGO88185.1"/>
    <property type="molecule type" value="Genomic_DNA"/>
</dbReference>
<name>A0A918DY36_9GAMM</name>
<keyword evidence="1" id="KW-0472">Membrane</keyword>